<dbReference type="Pfam" id="PF12867">
    <property type="entry name" value="DinB_2"/>
    <property type="match status" value="1"/>
</dbReference>
<sequence length="180" mass="20995">MDKDEYRTLFCSCSTSTIGFWEVNNIYLGGKMNKTLIQFEKTIDDISKLKDIQESQLLEPISKKKWSIREIVGHLYYWDKYNLEIMVPKMKNGATLPEYPNHDQHNAEAISFLSGQSVKSIISAFVVTRKELIESISKEEGNVRFTIGKGKRQFTVECFIKFFLKHDIHHVQQINEKLNN</sequence>
<accession>A0ABV2K629</accession>
<evidence type="ECO:0000259" key="1">
    <source>
        <dbReference type="Pfam" id="PF12867"/>
    </source>
</evidence>
<dbReference type="Proteomes" id="UP001549104">
    <property type="component" value="Unassembled WGS sequence"/>
</dbReference>
<keyword evidence="3" id="KW-1185">Reference proteome</keyword>
<dbReference type="InterPro" id="IPR024775">
    <property type="entry name" value="DinB-like"/>
</dbReference>
<proteinExistence type="predicted"/>
<dbReference type="Gene3D" id="1.20.120.450">
    <property type="entry name" value="dinb family like domain"/>
    <property type="match status" value="1"/>
</dbReference>
<evidence type="ECO:0000313" key="2">
    <source>
        <dbReference type="EMBL" id="MET3656544.1"/>
    </source>
</evidence>
<evidence type="ECO:0000313" key="3">
    <source>
        <dbReference type="Proteomes" id="UP001549104"/>
    </source>
</evidence>
<dbReference type="EMBL" id="JBEPME010000002">
    <property type="protein sequence ID" value="MET3656544.1"/>
    <property type="molecule type" value="Genomic_DNA"/>
</dbReference>
<comment type="caution">
    <text evidence="2">The sequence shown here is derived from an EMBL/GenBank/DDBJ whole genome shotgun (WGS) entry which is preliminary data.</text>
</comment>
<reference evidence="2 3" key="1">
    <citation type="submission" date="2024-06" db="EMBL/GenBank/DDBJ databases">
        <title>Sorghum-associated microbial communities from plants grown in Nebraska, USA.</title>
        <authorList>
            <person name="Schachtman D."/>
        </authorList>
    </citation>
    <scope>NUCLEOTIDE SEQUENCE [LARGE SCALE GENOMIC DNA]</scope>
    <source>
        <strain evidence="2 3">1288</strain>
    </source>
</reference>
<dbReference type="SUPFAM" id="SSF109854">
    <property type="entry name" value="DinB/YfiT-like putative metalloenzymes"/>
    <property type="match status" value="1"/>
</dbReference>
<gene>
    <name evidence="2" type="ORF">ABIC55_001631</name>
</gene>
<protein>
    <submittedName>
        <fullName evidence="2">Damage-inducible protein DinB</fullName>
    </submittedName>
</protein>
<dbReference type="RefSeq" id="WP_354312817.1">
    <property type="nucleotide sequence ID" value="NZ_JBEPME010000002.1"/>
</dbReference>
<name>A0ABV2K629_SPOPS</name>
<organism evidence="2 3">
    <name type="scientific">Sporosarcina psychrophila</name>
    <name type="common">Bacillus psychrophilus</name>
    <dbReference type="NCBI Taxonomy" id="1476"/>
    <lineage>
        <taxon>Bacteria</taxon>
        <taxon>Bacillati</taxon>
        <taxon>Bacillota</taxon>
        <taxon>Bacilli</taxon>
        <taxon>Bacillales</taxon>
        <taxon>Caryophanaceae</taxon>
        <taxon>Sporosarcina</taxon>
    </lineage>
</organism>
<feature type="domain" description="DinB-like" evidence="1">
    <location>
        <begin position="38"/>
        <end position="174"/>
    </location>
</feature>
<dbReference type="InterPro" id="IPR034660">
    <property type="entry name" value="DinB/YfiT-like"/>
</dbReference>